<evidence type="ECO:0000256" key="1">
    <source>
        <dbReference type="SAM" id="MobiDB-lite"/>
    </source>
</evidence>
<comment type="caution">
    <text evidence="2">The sequence shown here is derived from an EMBL/GenBank/DDBJ whole genome shotgun (WGS) entry which is preliminary data.</text>
</comment>
<dbReference type="AlphaFoldDB" id="B9YA18"/>
<reference evidence="2 3" key="2">
    <citation type="submission" date="2009-02" db="EMBL/GenBank/DDBJ databases">
        <title>Draft genome sequence of Holdemania filiformis DSM 12042.</title>
        <authorList>
            <person name="Sudarsanam P."/>
            <person name="Ley R."/>
            <person name="Guruge J."/>
            <person name="Turnbaugh P.J."/>
            <person name="Mahowald M."/>
            <person name="Liep D."/>
            <person name="Gordon J."/>
        </authorList>
    </citation>
    <scope>NUCLEOTIDE SEQUENCE [LARGE SCALE GENOMIC DNA]</scope>
    <source>
        <strain evidence="2 3">DSM 12042</strain>
    </source>
</reference>
<name>B9YA18_9FIRM</name>
<protein>
    <submittedName>
        <fullName evidence="2">Uncharacterized protein</fullName>
    </submittedName>
</protein>
<feature type="region of interest" description="Disordered" evidence="1">
    <location>
        <begin position="1"/>
        <end position="24"/>
    </location>
</feature>
<sequence>MGHNTPPLSSGYERPAALTRRKPGKFSLSDSVEVMYNRGR</sequence>
<dbReference type="HOGENOM" id="CLU_3290797_0_0_9"/>
<accession>B9YA18</accession>
<proteinExistence type="predicted"/>
<organism evidence="2 3">
    <name type="scientific">Holdemania filiformis DSM 12042</name>
    <dbReference type="NCBI Taxonomy" id="545696"/>
    <lineage>
        <taxon>Bacteria</taxon>
        <taxon>Bacillati</taxon>
        <taxon>Bacillota</taxon>
        <taxon>Erysipelotrichia</taxon>
        <taxon>Erysipelotrichales</taxon>
        <taxon>Erysipelotrichaceae</taxon>
        <taxon>Holdemania</taxon>
    </lineage>
</organism>
<evidence type="ECO:0000313" key="3">
    <source>
        <dbReference type="Proteomes" id="UP000005950"/>
    </source>
</evidence>
<reference evidence="2 3" key="1">
    <citation type="submission" date="2008-12" db="EMBL/GenBank/DDBJ databases">
        <authorList>
            <person name="Fulton L."/>
            <person name="Clifton S."/>
            <person name="Fulton B."/>
            <person name="Xu J."/>
            <person name="Minx P."/>
            <person name="Pepin K.H."/>
            <person name="Johnson M."/>
            <person name="Bhonagiri V."/>
            <person name="Nash W.E."/>
            <person name="Mardis E.R."/>
            <person name="Wilson R.K."/>
        </authorList>
    </citation>
    <scope>NUCLEOTIDE SEQUENCE [LARGE SCALE GENOMIC DNA]</scope>
    <source>
        <strain evidence="2 3">DSM 12042</strain>
    </source>
</reference>
<gene>
    <name evidence="2" type="ORF">HOLDEFILI_02676</name>
</gene>
<dbReference type="EMBL" id="ACCF01000160">
    <property type="protein sequence ID" value="EEF67178.1"/>
    <property type="molecule type" value="Genomic_DNA"/>
</dbReference>
<evidence type="ECO:0000313" key="2">
    <source>
        <dbReference type="EMBL" id="EEF67178.1"/>
    </source>
</evidence>
<dbReference type="Proteomes" id="UP000005950">
    <property type="component" value="Unassembled WGS sequence"/>
</dbReference>